<dbReference type="Pfam" id="PF00015">
    <property type="entry name" value="MCPsignal"/>
    <property type="match status" value="1"/>
</dbReference>
<dbReference type="InterPro" id="IPR004089">
    <property type="entry name" value="MCPsignal_dom"/>
</dbReference>
<evidence type="ECO:0000259" key="4">
    <source>
        <dbReference type="PROSITE" id="PS50111"/>
    </source>
</evidence>
<sequence length="272" mass="29534">MNSIESLEALITMVPIFKAAVPAELSIAICDTEKFIAYWAGENIDLHIRVGQPLHHEEPLMHAIRNNVALRAEVPATFYGFEFIGTATPLHDSKGNVIGGIAIQLRKQSELIAIANQISFSLSQANNQLSQVADSSLTLAESAQQLLSLSHQTVEQVDEAGKVVAIVRKVADQTNLLGINAAIEAAHAGDRGKGFGIVAGEIRKLSNETVASTNAIQHTLKTFEEAINGMRLSIESMTSIVDQQAVSSRQVLTFIEEVHRMSEQLNQFAKKL</sequence>
<accession>A0A1B2DF03</accession>
<keyword evidence="1" id="KW-0145">Chemotaxis</keyword>
<dbReference type="EMBL" id="CP016808">
    <property type="protein sequence ID" value="ANY66292.1"/>
    <property type="molecule type" value="Genomic_DNA"/>
</dbReference>
<evidence type="ECO:0000313" key="5">
    <source>
        <dbReference type="EMBL" id="ANY66292.1"/>
    </source>
</evidence>
<evidence type="ECO:0000256" key="2">
    <source>
        <dbReference type="ARBA" id="ARBA00029447"/>
    </source>
</evidence>
<dbReference type="PANTHER" id="PTHR43531">
    <property type="entry name" value="PROTEIN ICFG"/>
    <property type="match status" value="1"/>
</dbReference>
<dbReference type="AlphaFoldDB" id="A0A1B2DF03"/>
<keyword evidence="3" id="KW-0807">Transducer</keyword>
<feature type="domain" description="Methyl-accepting transducer" evidence="4">
    <location>
        <begin position="109"/>
        <end position="272"/>
    </location>
</feature>
<dbReference type="GO" id="GO:0005886">
    <property type="term" value="C:plasma membrane"/>
    <property type="evidence" value="ECO:0007669"/>
    <property type="project" value="TreeGrafter"/>
</dbReference>
<dbReference type="GO" id="GO:0004888">
    <property type="term" value="F:transmembrane signaling receptor activity"/>
    <property type="evidence" value="ECO:0007669"/>
    <property type="project" value="TreeGrafter"/>
</dbReference>
<organism evidence="5">
    <name type="scientific">Paenibacillus sp. BIHB 4019</name>
    <dbReference type="NCBI Taxonomy" id="1870819"/>
    <lineage>
        <taxon>Bacteria</taxon>
        <taxon>Bacillati</taxon>
        <taxon>Bacillota</taxon>
        <taxon>Bacilli</taxon>
        <taxon>Bacillales</taxon>
        <taxon>Paenibacillaceae</taxon>
        <taxon>Paenibacillus</taxon>
    </lineage>
</organism>
<protein>
    <submittedName>
        <fullName evidence="5">Chemotaxis protein</fullName>
    </submittedName>
</protein>
<dbReference type="InterPro" id="IPR051310">
    <property type="entry name" value="MCP_chemotaxis"/>
</dbReference>
<evidence type="ECO:0000256" key="3">
    <source>
        <dbReference type="PROSITE-ProRule" id="PRU00284"/>
    </source>
</evidence>
<dbReference type="RefSeq" id="WP_099517660.1">
    <property type="nucleotide sequence ID" value="NZ_CP016808.1"/>
</dbReference>
<dbReference type="Gene3D" id="1.10.287.950">
    <property type="entry name" value="Methyl-accepting chemotaxis protein"/>
    <property type="match status" value="1"/>
</dbReference>
<name>A0A1B2DF03_9BACL</name>
<gene>
    <name evidence="5" type="ORF">BBD42_07290</name>
</gene>
<dbReference type="GO" id="GO:0007165">
    <property type="term" value="P:signal transduction"/>
    <property type="evidence" value="ECO:0007669"/>
    <property type="project" value="UniProtKB-KW"/>
</dbReference>
<dbReference type="GO" id="GO:0006935">
    <property type="term" value="P:chemotaxis"/>
    <property type="evidence" value="ECO:0007669"/>
    <property type="project" value="UniProtKB-KW"/>
</dbReference>
<comment type="similarity">
    <text evidence="2">Belongs to the methyl-accepting chemotaxis (MCP) protein family.</text>
</comment>
<dbReference type="SMART" id="SM00283">
    <property type="entry name" value="MA"/>
    <property type="match status" value="1"/>
</dbReference>
<dbReference type="PANTHER" id="PTHR43531:SF11">
    <property type="entry name" value="METHYL-ACCEPTING CHEMOTAXIS PROTEIN 3"/>
    <property type="match status" value="1"/>
</dbReference>
<dbReference type="PROSITE" id="PS50111">
    <property type="entry name" value="CHEMOTAXIS_TRANSDUC_2"/>
    <property type="match status" value="1"/>
</dbReference>
<evidence type="ECO:0000256" key="1">
    <source>
        <dbReference type="ARBA" id="ARBA00022500"/>
    </source>
</evidence>
<dbReference type="SUPFAM" id="SSF58104">
    <property type="entry name" value="Methyl-accepting chemotaxis protein (MCP) signaling domain"/>
    <property type="match status" value="1"/>
</dbReference>
<reference evidence="5" key="1">
    <citation type="submission" date="2016-08" db="EMBL/GenBank/DDBJ databases">
        <title>Complete Genome Seqeunce of Paenibacillus sp. BIHB 4019 from tea rhizoplane.</title>
        <authorList>
            <person name="Thakur R."/>
            <person name="Swarnkar M.K."/>
            <person name="Gulati A."/>
        </authorList>
    </citation>
    <scope>NUCLEOTIDE SEQUENCE [LARGE SCALE GENOMIC DNA]</scope>
    <source>
        <strain evidence="5">BIHB4019</strain>
    </source>
</reference>
<proteinExistence type="inferred from homology"/>